<organism evidence="2 3">
    <name type="scientific">Candidatus Gottesmanbacteria bacterium RIFCSPHIGHO2_02_FULL_39_14</name>
    <dbReference type="NCBI Taxonomy" id="1798383"/>
    <lineage>
        <taxon>Bacteria</taxon>
        <taxon>Candidatus Gottesmaniibacteriota</taxon>
    </lineage>
</organism>
<dbReference type="EMBL" id="MFJM01000008">
    <property type="protein sequence ID" value="OGG19022.1"/>
    <property type="molecule type" value="Genomic_DNA"/>
</dbReference>
<proteinExistence type="predicted"/>
<protein>
    <submittedName>
        <fullName evidence="2">Uncharacterized protein</fullName>
    </submittedName>
</protein>
<evidence type="ECO:0000256" key="1">
    <source>
        <dbReference type="SAM" id="Phobius"/>
    </source>
</evidence>
<dbReference type="SUPFAM" id="SSF48208">
    <property type="entry name" value="Six-hairpin glycosidases"/>
    <property type="match status" value="1"/>
</dbReference>
<gene>
    <name evidence="2" type="ORF">A3D78_07605</name>
</gene>
<accession>A0A1F6A3I0</accession>
<dbReference type="InterPro" id="IPR008928">
    <property type="entry name" value="6-hairpin_glycosidase_sf"/>
</dbReference>
<reference evidence="2 3" key="1">
    <citation type="journal article" date="2016" name="Nat. Commun.">
        <title>Thousands of microbial genomes shed light on interconnected biogeochemical processes in an aquifer system.</title>
        <authorList>
            <person name="Anantharaman K."/>
            <person name="Brown C.T."/>
            <person name="Hug L.A."/>
            <person name="Sharon I."/>
            <person name="Castelle C.J."/>
            <person name="Probst A.J."/>
            <person name="Thomas B.C."/>
            <person name="Singh A."/>
            <person name="Wilkins M.J."/>
            <person name="Karaoz U."/>
            <person name="Brodie E.L."/>
            <person name="Williams K.H."/>
            <person name="Hubbard S.S."/>
            <person name="Banfield J.F."/>
        </authorList>
    </citation>
    <scope>NUCLEOTIDE SEQUENCE [LARGE SCALE GENOMIC DNA]</scope>
</reference>
<evidence type="ECO:0000313" key="3">
    <source>
        <dbReference type="Proteomes" id="UP000176253"/>
    </source>
</evidence>
<dbReference type="Proteomes" id="UP000176253">
    <property type="component" value="Unassembled WGS sequence"/>
</dbReference>
<dbReference type="GO" id="GO:0005975">
    <property type="term" value="P:carbohydrate metabolic process"/>
    <property type="evidence" value="ECO:0007669"/>
    <property type="project" value="InterPro"/>
</dbReference>
<keyword evidence="1" id="KW-1133">Transmembrane helix</keyword>
<keyword evidence="1" id="KW-0472">Membrane</keyword>
<sequence>MFKLRVMKYLRKFISNVNELSYISLILVLSALIYTVYVLNSRTDINPQRSRAAGPTPTSIFQPTAPQTSYLTTARNILDWMDTQKDTRGVYQNGECRENQGCDDPVEDPKVAHFVLWSRYQAYKSGRFPDQLNQLSRDLASFNSLYQIPDYHISYLNNLPVCSLLYPIATDEEVPSSDRSILEELCRNSMFVGKVITQADNLINQTGTIAEPEVDKVIQDIPLPADPETDTVNYNRGFRQYAVYASDLITQYRWFDDNKQFQRAKHNFNKALEVYSREKDGDMLKYEGDAILSLAASDLYTATQNRKYENFITKYITRKTLSGCYTTTDCSYYLLMLFKMFQATGNQQYRQALTETIDSLMTKAYDPQVGAFHEMIPGIKIFDVRTNSILSGILANLI</sequence>
<comment type="caution">
    <text evidence="2">The sequence shown here is derived from an EMBL/GenBank/DDBJ whole genome shotgun (WGS) entry which is preliminary data.</text>
</comment>
<dbReference type="AlphaFoldDB" id="A0A1F6A3I0"/>
<keyword evidence="1" id="KW-0812">Transmembrane</keyword>
<evidence type="ECO:0000313" key="2">
    <source>
        <dbReference type="EMBL" id="OGG19022.1"/>
    </source>
</evidence>
<name>A0A1F6A3I0_9BACT</name>
<feature type="transmembrane region" description="Helical" evidence="1">
    <location>
        <begin position="20"/>
        <end position="39"/>
    </location>
</feature>